<keyword evidence="5" id="KW-1185">Reference proteome</keyword>
<dbReference type="InterPro" id="IPR051609">
    <property type="entry name" value="NmrA/Isoflavone_reductase-like"/>
</dbReference>
<dbReference type="InterPro" id="IPR045312">
    <property type="entry name" value="PCBER-like"/>
</dbReference>
<dbReference type="InterPro" id="IPR008030">
    <property type="entry name" value="NmrA-like"/>
</dbReference>
<dbReference type="Gene3D" id="3.90.25.10">
    <property type="entry name" value="UDP-galactose 4-epimerase, domain 1"/>
    <property type="match status" value="1"/>
</dbReference>
<dbReference type="AlphaFoldDB" id="A0A8K0TMN5"/>
<gene>
    <name evidence="4" type="ORF">B0T11DRAFT_53046</name>
</gene>
<dbReference type="SUPFAM" id="SSF51735">
    <property type="entry name" value="NAD(P)-binding Rossmann-fold domains"/>
    <property type="match status" value="1"/>
</dbReference>
<dbReference type="OrthoDB" id="419598at2759"/>
<dbReference type="PANTHER" id="PTHR47706">
    <property type="entry name" value="NMRA-LIKE FAMILY PROTEIN"/>
    <property type="match status" value="1"/>
</dbReference>
<accession>A0A8K0TMN5</accession>
<dbReference type="PANTHER" id="PTHR47706:SF9">
    <property type="entry name" value="NMRA-LIKE DOMAIN-CONTAINING PROTEIN-RELATED"/>
    <property type="match status" value="1"/>
</dbReference>
<dbReference type="GO" id="GO:0016491">
    <property type="term" value="F:oxidoreductase activity"/>
    <property type="evidence" value="ECO:0007669"/>
    <property type="project" value="UniProtKB-KW"/>
</dbReference>
<evidence type="ECO:0000259" key="3">
    <source>
        <dbReference type="Pfam" id="PF05368"/>
    </source>
</evidence>
<comment type="caution">
    <text evidence="4">The sequence shown here is derived from an EMBL/GenBank/DDBJ whole genome shotgun (WGS) entry which is preliminary data.</text>
</comment>
<evidence type="ECO:0000313" key="5">
    <source>
        <dbReference type="Proteomes" id="UP000813385"/>
    </source>
</evidence>
<proteinExistence type="predicted"/>
<dbReference type="Proteomes" id="UP000813385">
    <property type="component" value="Unassembled WGS sequence"/>
</dbReference>
<reference evidence="4" key="1">
    <citation type="journal article" date="2021" name="Nat. Commun.">
        <title>Genetic determinants of endophytism in the Arabidopsis root mycobiome.</title>
        <authorList>
            <person name="Mesny F."/>
            <person name="Miyauchi S."/>
            <person name="Thiergart T."/>
            <person name="Pickel B."/>
            <person name="Atanasova L."/>
            <person name="Karlsson M."/>
            <person name="Huettel B."/>
            <person name="Barry K.W."/>
            <person name="Haridas S."/>
            <person name="Chen C."/>
            <person name="Bauer D."/>
            <person name="Andreopoulos W."/>
            <person name="Pangilinan J."/>
            <person name="LaButti K."/>
            <person name="Riley R."/>
            <person name="Lipzen A."/>
            <person name="Clum A."/>
            <person name="Drula E."/>
            <person name="Henrissat B."/>
            <person name="Kohler A."/>
            <person name="Grigoriev I.V."/>
            <person name="Martin F.M."/>
            <person name="Hacquard S."/>
        </authorList>
    </citation>
    <scope>NUCLEOTIDE SEQUENCE</scope>
    <source>
        <strain evidence="4">MPI-CAGE-AT-0016</strain>
    </source>
</reference>
<keyword evidence="1" id="KW-0521">NADP</keyword>
<dbReference type="InterPro" id="IPR036291">
    <property type="entry name" value="NAD(P)-bd_dom_sf"/>
</dbReference>
<feature type="domain" description="NmrA-like" evidence="3">
    <location>
        <begin position="2"/>
        <end position="305"/>
    </location>
</feature>
<dbReference type="CDD" id="cd05259">
    <property type="entry name" value="PCBER_SDR_a"/>
    <property type="match status" value="1"/>
</dbReference>
<evidence type="ECO:0000313" key="4">
    <source>
        <dbReference type="EMBL" id="KAH7367352.1"/>
    </source>
</evidence>
<protein>
    <submittedName>
        <fullName evidence="4">Isoflavone reductase</fullName>
    </submittedName>
</protein>
<organism evidence="4 5">
    <name type="scientific">Plectosphaerella cucumerina</name>
    <dbReference type="NCBI Taxonomy" id="40658"/>
    <lineage>
        <taxon>Eukaryota</taxon>
        <taxon>Fungi</taxon>
        <taxon>Dikarya</taxon>
        <taxon>Ascomycota</taxon>
        <taxon>Pezizomycotina</taxon>
        <taxon>Sordariomycetes</taxon>
        <taxon>Hypocreomycetidae</taxon>
        <taxon>Glomerellales</taxon>
        <taxon>Plectosphaerellaceae</taxon>
        <taxon>Plectosphaerella</taxon>
    </lineage>
</organism>
<evidence type="ECO:0000256" key="1">
    <source>
        <dbReference type="ARBA" id="ARBA00022857"/>
    </source>
</evidence>
<sequence>MKVTIAGASGETGKSIVQGLLESSENFEITALARESSINGSRYQALRESGVTLVAVDLAGSEDDLAKALAGAEVVISTLPVFDARDQIILANAAKKAGVKRFVPSFFATVAPPSGVIALREEKEKVLNHIKKIHLPYTHIDVGWWYQITPPRLPSGRIDNFVLLPPQGLVGEGAVPSAYTDNRDIGRYVARIIADPRTLNKAVFAYSEVLTQRQVWEAVERVGGEKLEYNYIPVDKVEAQRAEARKAVEADPANVGAVMALAGADYGYSLNVRGDNAPEYAKYLGYLDAKELYPDLEYTKFDDFLAQLVEGKVKRVYADDPRFGGQ</sequence>
<evidence type="ECO:0000256" key="2">
    <source>
        <dbReference type="ARBA" id="ARBA00023002"/>
    </source>
</evidence>
<keyword evidence="2" id="KW-0560">Oxidoreductase</keyword>
<dbReference type="Pfam" id="PF05368">
    <property type="entry name" value="NmrA"/>
    <property type="match status" value="1"/>
</dbReference>
<dbReference type="EMBL" id="JAGPXD010000002">
    <property type="protein sequence ID" value="KAH7367352.1"/>
    <property type="molecule type" value="Genomic_DNA"/>
</dbReference>
<dbReference type="Gene3D" id="3.40.50.720">
    <property type="entry name" value="NAD(P)-binding Rossmann-like Domain"/>
    <property type="match status" value="1"/>
</dbReference>
<name>A0A8K0TMN5_9PEZI</name>